<dbReference type="STRING" id="351679.A9255_16015"/>
<dbReference type="KEGG" id="xho:A9255_16015"/>
<dbReference type="InterPro" id="IPR009091">
    <property type="entry name" value="RCC1/BLIP-II"/>
</dbReference>
<dbReference type="OrthoDB" id="6439374at2"/>
<reference evidence="1 3" key="1">
    <citation type="submission" date="2016-06" db="EMBL/GenBank/DDBJ databases">
        <title>Bacterial characters and pathogenicity of Xenorhabdus hominickii from an entomopathogenic nematode, Steinernema monticolum.</title>
        <authorList>
            <person name="Park Y."/>
            <person name="Kim Y."/>
        </authorList>
    </citation>
    <scope>NUCLEOTIDE SEQUENCE [LARGE SCALE GENOMIC DNA]</scope>
    <source>
        <strain evidence="1 3">ANU1</strain>
    </source>
</reference>
<proteinExistence type="predicted"/>
<evidence type="ECO:0000313" key="4">
    <source>
        <dbReference type="Proteomes" id="UP000225433"/>
    </source>
</evidence>
<sequence>MSEEHLLPAPIITPVKNGVLTIDKSATGQFIEVHISADGIMTGEPITIYNLTVNPIQETAGSYRPNNQFVYSIDQADIQLGNIEVYYVVKNDLGTPTESKKQPILVKDKSATTPTHPDEPFIVMGARYANYAMANDLGAPQRLTAWSHDGQPLAVSWSYVDGASKFYSPFDYSSSTFFYDNAPNLTISVSHPSKGSLTINPINVFGNGGIDSDYPSAFAAFLNDNSMVGWGGPFGSSTTASNINSLTTCGSAYAALQSVGNENSRIMCWGMDVPNNLSGSAPFQNLGAGHSSFAVLNANGYTMHVWGELTGSWSIGMDEYIYIGNKYNFFGYTTYGSLESWPEQIVGQPGSALPPVGNYTNLRYVSTIPAGNCCFITQDGTPGLWGLDIPSNDPVGHADPYYSYTLATPPSFAAPKNLIKFNGVTDPTGKVMVCGLGMFPDASGDSEMISWYFQDRNDSAITRTIRSVDISISHTLLYLLNSDHSVMLSAPDAPDPIVQGLQDVVQVTCSASAYAALKIDGTVVTWGDAEYGGDCSAVQGDLKNVRAIYATGKAFVALTADKKVVIWGNPGGGWDTSEITSLLGEKLTYYKD</sequence>
<dbReference type="Gene3D" id="2.130.10.30">
    <property type="entry name" value="Regulator of chromosome condensation 1/beta-lactamase-inhibitor protein II"/>
    <property type="match status" value="1"/>
</dbReference>
<dbReference type="EMBL" id="CP016176">
    <property type="protein sequence ID" value="AOM41930.1"/>
    <property type="molecule type" value="Genomic_DNA"/>
</dbReference>
<dbReference type="Proteomes" id="UP000094600">
    <property type="component" value="Chromosome"/>
</dbReference>
<dbReference type="AlphaFoldDB" id="A0A2G0QFH1"/>
<gene>
    <name evidence="1" type="ORF">A9255_16015</name>
    <name evidence="2" type="ORF">Xhom_00912</name>
</gene>
<reference evidence="2 4" key="2">
    <citation type="journal article" date="2017" name="Nat. Microbiol.">
        <title>Natural product diversity associated with the nematode symbionts Photorhabdus and Xenorhabdus.</title>
        <authorList>
            <person name="Tobias N.J."/>
            <person name="Wolff H."/>
            <person name="Djahanschiri B."/>
            <person name="Grundmann F."/>
            <person name="Kronenwerth M."/>
            <person name="Shi Y.M."/>
            <person name="Simonyi S."/>
            <person name="Grun P."/>
            <person name="Shapiro-Ilan D."/>
            <person name="Pidot S.J."/>
            <person name="Stinear T.P."/>
            <person name="Ebersberger I."/>
            <person name="Bode H.B."/>
        </authorList>
    </citation>
    <scope>NUCLEOTIDE SEQUENCE [LARGE SCALE GENOMIC DNA]</scope>
    <source>
        <strain evidence="2 4">DSM 17903</strain>
    </source>
</reference>
<accession>A0A2G0QFH1</accession>
<dbReference type="Proteomes" id="UP000225433">
    <property type="component" value="Unassembled WGS sequence"/>
</dbReference>
<evidence type="ECO:0000313" key="3">
    <source>
        <dbReference type="Proteomes" id="UP000094600"/>
    </source>
</evidence>
<keyword evidence="3" id="KW-1185">Reference proteome</keyword>
<evidence type="ECO:0000313" key="2">
    <source>
        <dbReference type="EMBL" id="PHM57909.1"/>
    </source>
</evidence>
<dbReference type="SUPFAM" id="SSF50985">
    <property type="entry name" value="RCC1/BLIP-II"/>
    <property type="match status" value="1"/>
</dbReference>
<name>A0A2G0QFH1_XENHO</name>
<evidence type="ECO:0000313" key="1">
    <source>
        <dbReference type="EMBL" id="AOM41930.1"/>
    </source>
</evidence>
<dbReference type="RefSeq" id="WP_069317583.1">
    <property type="nucleotide sequence ID" value="NZ_CAWNQJ010000001.1"/>
</dbReference>
<organism evidence="2 4">
    <name type="scientific">Xenorhabdus hominickii</name>
    <dbReference type="NCBI Taxonomy" id="351679"/>
    <lineage>
        <taxon>Bacteria</taxon>
        <taxon>Pseudomonadati</taxon>
        <taxon>Pseudomonadota</taxon>
        <taxon>Gammaproteobacteria</taxon>
        <taxon>Enterobacterales</taxon>
        <taxon>Morganellaceae</taxon>
        <taxon>Xenorhabdus</taxon>
    </lineage>
</organism>
<dbReference type="EMBL" id="NJAI01000001">
    <property type="protein sequence ID" value="PHM57909.1"/>
    <property type="molecule type" value="Genomic_DNA"/>
</dbReference>
<protein>
    <submittedName>
        <fullName evidence="2">Uncharacterized protein</fullName>
    </submittedName>
</protein>